<dbReference type="SMART" id="SM00530">
    <property type="entry name" value="HTH_XRE"/>
    <property type="match status" value="1"/>
</dbReference>
<proteinExistence type="predicted"/>
<protein>
    <submittedName>
        <fullName evidence="3">Transcriptional regulator, y4mF family</fullName>
    </submittedName>
</protein>
<dbReference type="PROSITE" id="PS50943">
    <property type="entry name" value="HTH_CROC1"/>
    <property type="match status" value="1"/>
</dbReference>
<accession>A0A4U8W4K4</accession>
<name>A0A4U8W4K4_9NOCA</name>
<dbReference type="InterPro" id="IPR001387">
    <property type="entry name" value="Cro/C1-type_HTH"/>
</dbReference>
<dbReference type="GO" id="GO:0003677">
    <property type="term" value="F:DNA binding"/>
    <property type="evidence" value="ECO:0007669"/>
    <property type="project" value="InterPro"/>
</dbReference>
<dbReference type="EMBL" id="LR215973">
    <property type="protein sequence ID" value="VFA99454.1"/>
    <property type="molecule type" value="Genomic_DNA"/>
</dbReference>
<evidence type="ECO:0000313" key="3">
    <source>
        <dbReference type="EMBL" id="VFA99454.1"/>
    </source>
</evidence>
<dbReference type="Pfam" id="PF01381">
    <property type="entry name" value="HTH_3"/>
    <property type="match status" value="1"/>
</dbReference>
<dbReference type="RefSeq" id="WP_130917662.1">
    <property type="nucleotide sequence ID" value="NZ_JADLPI010000002.1"/>
</dbReference>
<dbReference type="AlphaFoldDB" id="A0A4U8W4K4"/>
<gene>
    <name evidence="3" type="ORF">NCTC10797_03237</name>
</gene>
<feature type="region of interest" description="Disordered" evidence="1">
    <location>
        <begin position="1"/>
        <end position="35"/>
    </location>
</feature>
<dbReference type="CDD" id="cd00093">
    <property type="entry name" value="HTH_XRE"/>
    <property type="match status" value="1"/>
</dbReference>
<sequence length="110" mass="12005">MSSEFVKWSDTKAKARALDSRTEAERAEGRARARDRREAYVRGHQLAEMRQSAGLTQVELAELLGVSQARVSKIESGEVSGIDTIRAYVGALGGTVDVVVTLGDRSWRVA</sequence>
<dbReference type="SUPFAM" id="SSF47413">
    <property type="entry name" value="lambda repressor-like DNA-binding domains"/>
    <property type="match status" value="1"/>
</dbReference>
<dbReference type="Gene3D" id="1.10.260.40">
    <property type="entry name" value="lambda repressor-like DNA-binding domains"/>
    <property type="match status" value="1"/>
</dbReference>
<evidence type="ECO:0000259" key="2">
    <source>
        <dbReference type="PROSITE" id="PS50943"/>
    </source>
</evidence>
<organism evidence="3 4">
    <name type="scientific">Nocardia cyriacigeorgica</name>
    <dbReference type="NCBI Taxonomy" id="135487"/>
    <lineage>
        <taxon>Bacteria</taxon>
        <taxon>Bacillati</taxon>
        <taxon>Actinomycetota</taxon>
        <taxon>Actinomycetes</taxon>
        <taxon>Mycobacteriales</taxon>
        <taxon>Nocardiaceae</taxon>
        <taxon>Nocardia</taxon>
    </lineage>
</organism>
<reference evidence="3 4" key="1">
    <citation type="submission" date="2019-02" db="EMBL/GenBank/DDBJ databases">
        <authorList>
            <consortium name="Pathogen Informatics"/>
        </authorList>
    </citation>
    <scope>NUCLEOTIDE SEQUENCE [LARGE SCALE GENOMIC DNA]</scope>
    <source>
        <strain evidence="3 4">3012STDY6756504</strain>
    </source>
</reference>
<evidence type="ECO:0000313" key="4">
    <source>
        <dbReference type="Proteomes" id="UP000290439"/>
    </source>
</evidence>
<dbReference type="Proteomes" id="UP000290439">
    <property type="component" value="Chromosome"/>
</dbReference>
<dbReference type="InterPro" id="IPR010982">
    <property type="entry name" value="Lambda_DNA-bd_dom_sf"/>
</dbReference>
<feature type="domain" description="HTH cro/C1-type" evidence="2">
    <location>
        <begin position="46"/>
        <end position="99"/>
    </location>
</feature>
<feature type="compositionally biased region" description="Basic and acidic residues" evidence="1">
    <location>
        <begin position="7"/>
        <end position="35"/>
    </location>
</feature>
<evidence type="ECO:0000256" key="1">
    <source>
        <dbReference type="SAM" id="MobiDB-lite"/>
    </source>
</evidence>